<evidence type="ECO:0000259" key="5">
    <source>
        <dbReference type="PROSITE" id="PS51182"/>
    </source>
</evidence>
<feature type="region of interest" description="Disordered" evidence="2">
    <location>
        <begin position="1"/>
        <end position="51"/>
    </location>
</feature>
<feature type="compositionally biased region" description="Polar residues" evidence="2">
    <location>
        <begin position="21"/>
        <end position="41"/>
    </location>
</feature>
<evidence type="ECO:0000313" key="6">
    <source>
        <dbReference type="EMBL" id="CAE2323338.1"/>
    </source>
</evidence>
<feature type="domain" description="Tyrosine specific protein phosphatases" evidence="3">
    <location>
        <begin position="160"/>
        <end position="219"/>
    </location>
</feature>
<dbReference type="SUPFAM" id="SSF49562">
    <property type="entry name" value="C2 domain (Calcium/lipid-binding domain, CaLB)"/>
    <property type="match status" value="1"/>
</dbReference>
<feature type="compositionally biased region" description="Low complexity" evidence="2">
    <location>
        <begin position="10"/>
        <end position="20"/>
    </location>
</feature>
<dbReference type="PROSITE" id="PS51181">
    <property type="entry name" value="PPASE_TENSIN"/>
    <property type="match status" value="1"/>
</dbReference>
<dbReference type="InterPro" id="IPR029021">
    <property type="entry name" value="Prot-tyrosine_phosphatase-like"/>
</dbReference>
<organism evidence="6">
    <name type="scientific">Guillardia theta</name>
    <name type="common">Cryptophyte</name>
    <name type="synonym">Cryptomonas phi</name>
    <dbReference type="NCBI Taxonomy" id="55529"/>
    <lineage>
        <taxon>Eukaryota</taxon>
        <taxon>Cryptophyceae</taxon>
        <taxon>Pyrenomonadales</taxon>
        <taxon>Geminigeraceae</taxon>
        <taxon>Guillardia</taxon>
    </lineage>
</organism>
<dbReference type="PROSITE" id="PS50056">
    <property type="entry name" value="TYR_PHOSPHATASE_2"/>
    <property type="match status" value="1"/>
</dbReference>
<dbReference type="Pfam" id="PF10409">
    <property type="entry name" value="PTEN_C2"/>
    <property type="match status" value="1"/>
</dbReference>
<dbReference type="InterPro" id="IPR029023">
    <property type="entry name" value="Tensin_phosphatase"/>
</dbReference>
<dbReference type="SUPFAM" id="SSF52799">
    <property type="entry name" value="(Phosphotyrosine protein) phosphatases II"/>
    <property type="match status" value="1"/>
</dbReference>
<dbReference type="GO" id="GO:0016314">
    <property type="term" value="F:phosphatidylinositol-3,4,5-trisphosphate 3-phosphatase activity"/>
    <property type="evidence" value="ECO:0007669"/>
    <property type="project" value="TreeGrafter"/>
</dbReference>
<dbReference type="PANTHER" id="PTHR12305">
    <property type="entry name" value="PHOSPHATASE WITH HOMOLOGY TO TENSIN"/>
    <property type="match status" value="1"/>
</dbReference>
<evidence type="ECO:0000256" key="1">
    <source>
        <dbReference type="ARBA" id="ARBA00022801"/>
    </source>
</evidence>
<evidence type="ECO:0008006" key="7">
    <source>
        <dbReference type="Google" id="ProtNLM"/>
    </source>
</evidence>
<dbReference type="AlphaFoldDB" id="A0A7S4P4T8"/>
<dbReference type="Gene3D" id="3.90.190.10">
    <property type="entry name" value="Protein tyrosine phosphatase superfamily"/>
    <property type="match status" value="1"/>
</dbReference>
<dbReference type="InterPro" id="IPR035892">
    <property type="entry name" value="C2_domain_sf"/>
</dbReference>
<feature type="domain" description="Phosphatase tensin-type" evidence="4">
    <location>
        <begin position="66"/>
        <end position="245"/>
    </location>
</feature>
<dbReference type="PROSITE" id="PS51182">
    <property type="entry name" value="C2_TENSIN"/>
    <property type="match status" value="1"/>
</dbReference>
<sequence length="584" mass="66966">MSISKFEELSASSSMRQRSSFTLHDSSQGEMNAPQDGTSESLAAPAPASRPRSWSQVKSLWAGQKMRTTLNGFNIDMAYITPHIIALATPVDNKLQKFMKKDSVEEIKQYFEMEHPNKAKFYNLDGETNSSFLKTYEFNGKITQEYAFLKKEVTLLSRIQSFCKDLQTWLDAEDDNVAVIMCASGRNRTGLMICSFLIYAWPNEFQSVREAIEFYEKMRMKDAEAFVYNCHRRYIGYFFTRFAANPSSVDLSKLCLTCDGLDMNKIRIEIFLLNVFSKKSQDQNELQLLWSSKGKDAGSMKGGRKYLIMSLTELLTMAGDIKVVISGRKFSVGPFYEICSLWFNTGFIDHSPVVWNKTCFDFADQDSKAKVPFDFHLQMLFRDRPRVASARQSSQSASFYCFDCPSTFLTEEESCMLHRPQSEMDAEGVIQYFRTEAPHRVHPLIDEDCAVCSQRQRKFFTAEKMTASLDSSTISHICRINSMEYFKQQHDSNIEFARDTSKDPIAQFYGSHYMQMLRKQFKWTESPPLYAKPTSYLVETKAFVCPWCSKNVLNSNIVKSNTIFAIPIVSPNSLRYSGSAKQVI</sequence>
<name>A0A7S4P4T8_GUITH</name>
<evidence type="ECO:0000259" key="4">
    <source>
        <dbReference type="PROSITE" id="PS51181"/>
    </source>
</evidence>
<reference evidence="6" key="1">
    <citation type="submission" date="2021-01" db="EMBL/GenBank/DDBJ databases">
        <authorList>
            <person name="Corre E."/>
            <person name="Pelletier E."/>
            <person name="Niang G."/>
            <person name="Scheremetjew M."/>
            <person name="Finn R."/>
            <person name="Kale V."/>
            <person name="Holt S."/>
            <person name="Cochrane G."/>
            <person name="Meng A."/>
            <person name="Brown T."/>
            <person name="Cohen L."/>
        </authorList>
    </citation>
    <scope>NUCLEOTIDE SEQUENCE</scope>
    <source>
        <strain evidence="6">CCMP 2712</strain>
    </source>
</reference>
<keyword evidence="1" id="KW-0378">Hydrolase</keyword>
<dbReference type="InterPro" id="IPR014020">
    <property type="entry name" value="Tensin_C2-dom"/>
</dbReference>
<dbReference type="InterPro" id="IPR000387">
    <property type="entry name" value="Tyr_Pase_dom"/>
</dbReference>
<evidence type="ECO:0000259" key="3">
    <source>
        <dbReference type="PROSITE" id="PS50056"/>
    </source>
</evidence>
<evidence type="ECO:0000256" key="2">
    <source>
        <dbReference type="SAM" id="MobiDB-lite"/>
    </source>
</evidence>
<protein>
    <recommendedName>
        <fullName evidence="7">Tyrosine specific protein phosphatases domain-containing protein</fullName>
    </recommendedName>
</protein>
<proteinExistence type="predicted"/>
<feature type="domain" description="C2 tensin-type" evidence="5">
    <location>
        <begin position="248"/>
        <end position="384"/>
    </location>
</feature>
<accession>A0A7S4P4T8</accession>
<dbReference type="GO" id="GO:0005829">
    <property type="term" value="C:cytosol"/>
    <property type="evidence" value="ECO:0007669"/>
    <property type="project" value="TreeGrafter"/>
</dbReference>
<dbReference type="EMBL" id="HBKN01036707">
    <property type="protein sequence ID" value="CAE2323338.1"/>
    <property type="molecule type" value="Transcribed_RNA"/>
</dbReference>
<dbReference type="Gene3D" id="2.60.40.1110">
    <property type="match status" value="1"/>
</dbReference>
<dbReference type="InterPro" id="IPR051281">
    <property type="entry name" value="Dual-spec_lipid-protein_phosph"/>
</dbReference>
<gene>
    <name evidence="6" type="ORF">GTHE00462_LOCUS28720</name>
</gene>